<dbReference type="EMBL" id="CP009888">
    <property type="protein sequence ID" value="AIY63935.1"/>
    <property type="molecule type" value="Genomic_DNA"/>
</dbReference>
<evidence type="ECO:0000313" key="2">
    <source>
        <dbReference type="Proteomes" id="UP000030341"/>
    </source>
</evidence>
<organism evidence="1 2">
    <name type="scientific">Pseudoalteromonas piratica</name>
    <dbReference type="NCBI Taxonomy" id="1348114"/>
    <lineage>
        <taxon>Bacteria</taxon>
        <taxon>Pseudomonadati</taxon>
        <taxon>Pseudomonadota</taxon>
        <taxon>Gammaproteobacteria</taxon>
        <taxon>Alteromonadales</taxon>
        <taxon>Pseudoalteromonadaceae</taxon>
        <taxon>Pseudoalteromonas</taxon>
    </lineage>
</organism>
<protein>
    <recommendedName>
        <fullName evidence="3">Transcriptional regulator VspR</fullName>
    </recommendedName>
</protein>
<dbReference type="HOGENOM" id="CLU_122379_1_2_6"/>
<dbReference type="eggNOG" id="ENOG503324A">
    <property type="taxonomic scope" value="Bacteria"/>
</dbReference>
<proteinExistence type="predicted"/>
<keyword evidence="2" id="KW-1185">Reference proteome</keyword>
<gene>
    <name evidence="1" type="ORF">OM33_01260</name>
</gene>
<dbReference type="Proteomes" id="UP000030341">
    <property type="component" value="Chromosome 1"/>
</dbReference>
<dbReference type="AlphaFoldDB" id="A0A0A7EBD8"/>
<evidence type="ECO:0000313" key="1">
    <source>
        <dbReference type="EMBL" id="AIY63935.1"/>
    </source>
</evidence>
<name>A0A0A7EBD8_9GAMM</name>
<reference evidence="1 2" key="1">
    <citation type="submission" date="2014-11" db="EMBL/GenBank/DDBJ databases">
        <title>Complete Genome Sequence of Pseudoalteromonas sp. Strain OCN003 Isolated from Kaneohe Bay, Oahu, Hawaii.</title>
        <authorList>
            <person name="Beurmann S."/>
            <person name="Videau P."/>
            <person name="Ushijima B."/>
            <person name="Smith A.M."/>
            <person name="Aeby G.S."/>
            <person name="Callahan S.M."/>
            <person name="Belcaid M."/>
        </authorList>
    </citation>
    <scope>NUCLEOTIDE SEQUENCE [LARGE SCALE GENOMIC DNA]</scope>
    <source>
        <strain evidence="1 2">OCN003</strain>
    </source>
</reference>
<sequence>MEKFELDKTVIQILSMPNVNHFTATEIRTAYIAIKQDVELNPTVSRRFVYEELLKLTRRGWLIRSTTKKKGLTRYTKSELFDLEILKEMLSPLQHEVTEVSSPINYSQMLVQRLNQYNSELLEGLGAVKEYVALKEIYPEQHDDFKSHYMAVQENNLILKGRILALNKLIKLTREN</sequence>
<dbReference type="RefSeq" id="WP_038637697.1">
    <property type="nucleotide sequence ID" value="NZ_CP009888.1"/>
</dbReference>
<dbReference type="KEGG" id="pseo:OM33_01260"/>
<accession>A0A0A7EBD8</accession>
<dbReference type="OrthoDB" id="9128705at2"/>
<evidence type="ECO:0008006" key="3">
    <source>
        <dbReference type="Google" id="ProtNLM"/>
    </source>
</evidence>